<evidence type="ECO:0000313" key="2">
    <source>
        <dbReference type="Proteomes" id="UP000326924"/>
    </source>
</evidence>
<protein>
    <submittedName>
        <fullName evidence="1">Uncharacterized protein</fullName>
    </submittedName>
</protein>
<sequence length="225" mass="23171">MPPLRSINTNPSPLDFINTIAQAALKTPAKSILIICTTPAAFFKQAAAAAAASASASASACTSPPTTLQTLAASSRIDVVFAPSLLHLRAYLSTITSSPRADADERGVLAIWGLIAAHKETAEYSAQGLGRTLAAMVETGREVTIADGDENWWEAEVPVLNKIGGSGLEGRGVGLERVLGRWFRFPPASVGGVGTETGAETVMGATEAAFGLGYGEGVRDEGAEA</sequence>
<keyword evidence="2" id="KW-1185">Reference proteome</keyword>
<dbReference type="InParanoid" id="A0A5J5EWB7"/>
<dbReference type="Proteomes" id="UP000326924">
    <property type="component" value="Unassembled WGS sequence"/>
</dbReference>
<accession>A0A5J5EWB7</accession>
<organism evidence="1 2">
    <name type="scientific">Sphaerosporella brunnea</name>
    <dbReference type="NCBI Taxonomy" id="1250544"/>
    <lineage>
        <taxon>Eukaryota</taxon>
        <taxon>Fungi</taxon>
        <taxon>Dikarya</taxon>
        <taxon>Ascomycota</taxon>
        <taxon>Pezizomycotina</taxon>
        <taxon>Pezizomycetes</taxon>
        <taxon>Pezizales</taxon>
        <taxon>Pyronemataceae</taxon>
        <taxon>Sphaerosporella</taxon>
    </lineage>
</organism>
<dbReference type="EMBL" id="VXIS01000105">
    <property type="protein sequence ID" value="KAA8904659.1"/>
    <property type="molecule type" value="Genomic_DNA"/>
</dbReference>
<dbReference type="AlphaFoldDB" id="A0A5J5EWB7"/>
<gene>
    <name evidence="1" type="ORF">FN846DRAFT_24086</name>
</gene>
<evidence type="ECO:0000313" key="1">
    <source>
        <dbReference type="EMBL" id="KAA8904659.1"/>
    </source>
</evidence>
<comment type="caution">
    <text evidence="1">The sequence shown here is derived from an EMBL/GenBank/DDBJ whole genome shotgun (WGS) entry which is preliminary data.</text>
</comment>
<reference evidence="1 2" key="1">
    <citation type="submission" date="2019-09" db="EMBL/GenBank/DDBJ databases">
        <title>Draft genome of the ectomycorrhizal ascomycete Sphaerosporella brunnea.</title>
        <authorList>
            <consortium name="DOE Joint Genome Institute"/>
            <person name="Benucci G.M."/>
            <person name="Marozzi G."/>
            <person name="Antonielli L."/>
            <person name="Sanchez S."/>
            <person name="Marco P."/>
            <person name="Wang X."/>
            <person name="Falini L.B."/>
            <person name="Barry K."/>
            <person name="Haridas S."/>
            <person name="Lipzen A."/>
            <person name="Labutti K."/>
            <person name="Grigoriev I.V."/>
            <person name="Murat C."/>
            <person name="Martin F."/>
            <person name="Albertini E."/>
            <person name="Donnini D."/>
            <person name="Bonito G."/>
        </authorList>
    </citation>
    <scope>NUCLEOTIDE SEQUENCE [LARGE SCALE GENOMIC DNA]</scope>
    <source>
        <strain evidence="1 2">Sb_GMNB300</strain>
    </source>
</reference>
<proteinExistence type="predicted"/>
<dbReference type="OrthoDB" id="5391496at2759"/>
<name>A0A5J5EWB7_9PEZI</name>